<dbReference type="EMBL" id="CAJNYU010000350">
    <property type="protein sequence ID" value="CAF3351630.1"/>
    <property type="molecule type" value="Genomic_DNA"/>
</dbReference>
<reference evidence="2" key="1">
    <citation type="submission" date="2021-02" db="EMBL/GenBank/DDBJ databases">
        <authorList>
            <person name="Nowell W R."/>
        </authorList>
    </citation>
    <scope>NUCLEOTIDE SEQUENCE</scope>
</reference>
<dbReference type="EMBL" id="CAJOBR010000152">
    <property type="protein sequence ID" value="CAF4472612.1"/>
    <property type="molecule type" value="Genomic_DNA"/>
</dbReference>
<dbReference type="EMBL" id="CAJNYT010003440">
    <property type="protein sequence ID" value="CAF3563894.1"/>
    <property type="molecule type" value="Genomic_DNA"/>
</dbReference>
<dbReference type="EMBL" id="CAJNYD010002790">
    <property type="protein sequence ID" value="CAF3444083.1"/>
    <property type="molecule type" value="Genomic_DNA"/>
</dbReference>
<evidence type="ECO:0000313" key="3">
    <source>
        <dbReference type="EMBL" id="CAF3351630.1"/>
    </source>
</evidence>
<evidence type="ECO:0000313" key="8">
    <source>
        <dbReference type="EMBL" id="CAF4472612.1"/>
    </source>
</evidence>
<dbReference type="Proteomes" id="UP000663848">
    <property type="component" value="Unassembled WGS sequence"/>
</dbReference>
<evidence type="ECO:0000313" key="6">
    <source>
        <dbReference type="EMBL" id="CAF4174006.1"/>
    </source>
</evidence>
<evidence type="ECO:0000313" key="1">
    <source>
        <dbReference type="EMBL" id="CAF3135182.1"/>
    </source>
</evidence>
<dbReference type="Proteomes" id="UP000663833">
    <property type="component" value="Unassembled WGS sequence"/>
</dbReference>
<organism evidence="2 11">
    <name type="scientific">Rotaria socialis</name>
    <dbReference type="NCBI Taxonomy" id="392032"/>
    <lineage>
        <taxon>Eukaryota</taxon>
        <taxon>Metazoa</taxon>
        <taxon>Spiralia</taxon>
        <taxon>Gnathifera</taxon>
        <taxon>Rotifera</taxon>
        <taxon>Eurotatoria</taxon>
        <taxon>Bdelloidea</taxon>
        <taxon>Philodinida</taxon>
        <taxon>Philodinidae</taxon>
        <taxon>Rotaria</taxon>
    </lineage>
</organism>
<dbReference type="EMBL" id="CAJOBS010000070">
    <property type="protein sequence ID" value="CAF4486242.1"/>
    <property type="molecule type" value="Genomic_DNA"/>
</dbReference>
<dbReference type="Proteomes" id="UP000663873">
    <property type="component" value="Unassembled WGS sequence"/>
</dbReference>
<accession>A0A817VJJ7</accession>
<gene>
    <name evidence="3" type="ORF">FME351_LOCUS4549</name>
    <name evidence="5" type="ORF">GRG538_LOCUS20874</name>
    <name evidence="6" type="ORF">HFQ381_LOCUS5792</name>
    <name evidence="2" type="ORF">KIK155_LOCUS3304</name>
    <name evidence="4" type="ORF">LUA448_LOCUS21419</name>
    <name evidence="8" type="ORF">QYT958_LOCUS2347</name>
    <name evidence="1" type="ORF">TIS948_LOCUS8807</name>
    <name evidence="9" type="ORF">TOA249_LOCUS2242</name>
    <name evidence="7" type="ORF">TSG867_LOCUS8333</name>
    <name evidence="10" type="ORF">UJA718_LOCUS29351</name>
</gene>
<evidence type="ECO:0000313" key="10">
    <source>
        <dbReference type="EMBL" id="CAF4550824.1"/>
    </source>
</evidence>
<comment type="caution">
    <text evidence="2">The sequence shown here is derived from an EMBL/GenBank/DDBJ whole genome shotgun (WGS) entry which is preliminary data.</text>
</comment>
<dbReference type="EMBL" id="CAJOBP010009343">
    <property type="protein sequence ID" value="CAF4550824.1"/>
    <property type="molecule type" value="Genomic_DNA"/>
</dbReference>
<dbReference type="Proteomes" id="UP000663838">
    <property type="component" value="Unassembled WGS sequence"/>
</dbReference>
<protein>
    <submittedName>
        <fullName evidence="2">Uncharacterized protein</fullName>
    </submittedName>
</protein>
<dbReference type="AlphaFoldDB" id="A0A817VJJ7"/>
<dbReference type="EMBL" id="CAJNXB010001129">
    <property type="protein sequence ID" value="CAF3135182.1"/>
    <property type="molecule type" value="Genomic_DNA"/>
</dbReference>
<dbReference type="EMBL" id="CAJOBQ010000342">
    <property type="protein sequence ID" value="CAF4332838.1"/>
    <property type="molecule type" value="Genomic_DNA"/>
</dbReference>
<keyword evidence="12" id="KW-1185">Reference proteome</keyword>
<evidence type="ECO:0000313" key="9">
    <source>
        <dbReference type="EMBL" id="CAF4486242.1"/>
    </source>
</evidence>
<dbReference type="Proteomes" id="UP000663862">
    <property type="component" value="Unassembled WGS sequence"/>
</dbReference>
<name>A0A817VJJ7_9BILA</name>
<dbReference type="Proteomes" id="UP000663869">
    <property type="component" value="Unassembled WGS sequence"/>
</dbReference>
<evidence type="ECO:0000313" key="12">
    <source>
        <dbReference type="Proteomes" id="UP000663873"/>
    </source>
</evidence>
<evidence type="ECO:0000313" key="5">
    <source>
        <dbReference type="EMBL" id="CAF3563894.1"/>
    </source>
</evidence>
<evidence type="ECO:0000313" key="7">
    <source>
        <dbReference type="EMBL" id="CAF4332838.1"/>
    </source>
</evidence>
<dbReference type="Proteomes" id="UP000663851">
    <property type="component" value="Unassembled WGS sequence"/>
</dbReference>
<sequence>MSSCIKRVLNDLTNEQKRLKNDSAIDLNFDIGELKHEKSQSSHSMSLLSDSLIDNDSMFEDDVFEGDHSGIVSLSKTDLNRSRQRLNGISTYQMKEGKNKRKSQCVKKETIIVNETLNQLREEQARIDAHSLSMTAK</sequence>
<proteinExistence type="predicted"/>
<dbReference type="Proteomes" id="UP000663872">
    <property type="component" value="Unassembled WGS sequence"/>
</dbReference>
<dbReference type="Proteomes" id="UP000663825">
    <property type="component" value="Unassembled WGS sequence"/>
</dbReference>
<dbReference type="Proteomes" id="UP000663865">
    <property type="component" value="Unassembled WGS sequence"/>
</dbReference>
<evidence type="ECO:0000313" key="2">
    <source>
        <dbReference type="EMBL" id="CAF3347622.1"/>
    </source>
</evidence>
<dbReference type="EMBL" id="CAJNYV010000141">
    <property type="protein sequence ID" value="CAF3347622.1"/>
    <property type="molecule type" value="Genomic_DNA"/>
</dbReference>
<dbReference type="EMBL" id="CAJOBO010000248">
    <property type="protein sequence ID" value="CAF4174006.1"/>
    <property type="molecule type" value="Genomic_DNA"/>
</dbReference>
<dbReference type="OrthoDB" id="10047180at2759"/>
<evidence type="ECO:0000313" key="4">
    <source>
        <dbReference type="EMBL" id="CAF3444083.1"/>
    </source>
</evidence>
<evidence type="ECO:0000313" key="11">
    <source>
        <dbReference type="Proteomes" id="UP000663865"/>
    </source>
</evidence>